<dbReference type="InterPro" id="IPR059226">
    <property type="entry name" value="Choice_anch_Q_dom"/>
</dbReference>
<name>A0A0F6SGV3_9BACT</name>
<dbReference type="InterPro" id="IPR011050">
    <property type="entry name" value="Pectin_lyase_fold/virulence"/>
</dbReference>
<feature type="domain" description="Right handed beta helix" evidence="6">
    <location>
        <begin position="681"/>
        <end position="801"/>
    </location>
</feature>
<feature type="domain" description="Right handed beta helix" evidence="6">
    <location>
        <begin position="128"/>
        <end position="252"/>
    </location>
</feature>
<dbReference type="InterPro" id="IPR011936">
    <property type="entry name" value="Myxo_disulph_rpt"/>
</dbReference>
<dbReference type="SUPFAM" id="SSF51126">
    <property type="entry name" value="Pectin lyase-like"/>
    <property type="match status" value="2"/>
</dbReference>
<dbReference type="Proteomes" id="UP000034883">
    <property type="component" value="Chromosome"/>
</dbReference>
<feature type="chain" id="PRO_5002509807" evidence="5">
    <location>
        <begin position="32"/>
        <end position="1422"/>
    </location>
</feature>
<dbReference type="Gene3D" id="2.160.20.10">
    <property type="entry name" value="Single-stranded right-handed beta-helix, Pectin lyase-like"/>
    <property type="match status" value="2"/>
</dbReference>
<keyword evidence="3" id="KW-1015">Disulfide bond</keyword>
<proteinExistence type="predicted"/>
<feature type="region of interest" description="Disordered" evidence="4">
    <location>
        <begin position="835"/>
        <end position="854"/>
    </location>
</feature>
<dbReference type="KEGG" id="samy:DB32_006493"/>
<dbReference type="InterPro" id="IPR024038">
    <property type="entry name" value="MYXO-CTERM"/>
</dbReference>
<dbReference type="InterPro" id="IPR012334">
    <property type="entry name" value="Pectin_lyas_fold"/>
</dbReference>
<gene>
    <name evidence="7" type="ORF">DB32_006493</name>
</gene>
<dbReference type="NCBIfam" id="TIGR03901">
    <property type="entry name" value="MYXO-CTERM"/>
    <property type="match status" value="1"/>
</dbReference>
<dbReference type="InterPro" id="IPR006626">
    <property type="entry name" value="PbH1"/>
</dbReference>
<feature type="region of interest" description="Disordered" evidence="4">
    <location>
        <begin position="277"/>
        <end position="303"/>
    </location>
</feature>
<dbReference type="Pfam" id="PF13948">
    <property type="entry name" value="DUF4215"/>
    <property type="match status" value="6"/>
</dbReference>
<dbReference type="PANTHER" id="PTHR38934">
    <property type="entry name" value="HYPHALLY REGULATED CELL WALL PROTEIN 1"/>
    <property type="match status" value="1"/>
</dbReference>
<dbReference type="InterPro" id="IPR039448">
    <property type="entry name" value="Beta_helix"/>
</dbReference>
<dbReference type="NCBIfam" id="NF041518">
    <property type="entry name" value="choice_anch_Q"/>
    <property type="match status" value="1"/>
</dbReference>
<keyword evidence="2" id="KW-0677">Repeat</keyword>
<evidence type="ECO:0000313" key="8">
    <source>
        <dbReference type="Proteomes" id="UP000034883"/>
    </source>
</evidence>
<feature type="signal peptide" evidence="5">
    <location>
        <begin position="1"/>
        <end position="31"/>
    </location>
</feature>
<keyword evidence="1 5" id="KW-0732">Signal</keyword>
<dbReference type="RefSeq" id="WP_053236400.1">
    <property type="nucleotide sequence ID" value="NZ_CP011125.1"/>
</dbReference>
<keyword evidence="8" id="KW-1185">Reference proteome</keyword>
<feature type="region of interest" description="Disordered" evidence="4">
    <location>
        <begin position="550"/>
        <end position="576"/>
    </location>
</feature>
<organism evidence="7 8">
    <name type="scientific">Sandaracinus amylolyticus</name>
    <dbReference type="NCBI Taxonomy" id="927083"/>
    <lineage>
        <taxon>Bacteria</taxon>
        <taxon>Pseudomonadati</taxon>
        <taxon>Myxococcota</taxon>
        <taxon>Polyangia</taxon>
        <taxon>Polyangiales</taxon>
        <taxon>Sandaracinaceae</taxon>
        <taxon>Sandaracinus</taxon>
    </lineage>
</organism>
<dbReference type="NCBIfam" id="TIGR02232">
    <property type="entry name" value="myxo_disulf_rpt"/>
    <property type="match status" value="13"/>
</dbReference>
<protein>
    <submittedName>
        <fullName evidence="7">Multiple EGF-like-domain protein 3</fullName>
    </submittedName>
</protein>
<dbReference type="STRING" id="927083.DB32_006493"/>
<feature type="compositionally biased region" description="Polar residues" evidence="4">
    <location>
        <begin position="550"/>
        <end position="568"/>
    </location>
</feature>
<evidence type="ECO:0000256" key="2">
    <source>
        <dbReference type="ARBA" id="ARBA00022737"/>
    </source>
</evidence>
<evidence type="ECO:0000313" key="7">
    <source>
        <dbReference type="EMBL" id="AKF09344.1"/>
    </source>
</evidence>
<dbReference type="SMART" id="SM00710">
    <property type="entry name" value="PbH1"/>
    <property type="match status" value="11"/>
</dbReference>
<evidence type="ECO:0000256" key="3">
    <source>
        <dbReference type="ARBA" id="ARBA00023157"/>
    </source>
</evidence>
<evidence type="ECO:0000256" key="5">
    <source>
        <dbReference type="SAM" id="SignalP"/>
    </source>
</evidence>
<dbReference type="Pfam" id="PF13229">
    <property type="entry name" value="Beta_helix"/>
    <property type="match status" value="3"/>
</dbReference>
<evidence type="ECO:0000256" key="4">
    <source>
        <dbReference type="SAM" id="MobiDB-lite"/>
    </source>
</evidence>
<feature type="compositionally biased region" description="Polar residues" evidence="4">
    <location>
        <begin position="277"/>
        <end position="295"/>
    </location>
</feature>
<accession>A0A0F6SGV3</accession>
<dbReference type="PANTHER" id="PTHR38934:SF6">
    <property type="entry name" value="CHROMOSOME UNDETERMINED SCAFFOLD_176, WHOLE GENOME SHOTGUN SEQUENCE"/>
    <property type="match status" value="1"/>
</dbReference>
<sequence>MCDSLAGRARLLLSSLAVVVSLLALSSVAEAQTIVNGGNVINQTWTVANSPYEVRGDVTVPAGAFLVIQSGVTVRFATSDLTASGSDASEIEMRVAGRLTVSGTAGSPVLFESVGSAGQWDGVVLDVGSGATTIDHAVITEAEVALRVDATPTRLNGLELRGNAIDGLAVRGDASATLTNSIASSNPVGVRVATTGTVTIDHVTLYANSDAVYVSSGAAAITGSILSNSSDDAIDVDGGSASIGHSNVWGNSTSYEGSVSAAASVIAANPLYVTPGTNLRLTSNSPSRRSASDGSDQGALPYVSDATPGTYGTLWTNTTIAAGTTMVAGDLTVAPGVTLTLAPGARLVFATSDVMGAYADASEAELRVLGTLSVAGTSDSPVTLECAGSAGQWEGVALLPGSSASSLRGMVITEAEVALRVERTPALLDALTLSGNAIDGLAVRGDASATLTNSIASSNPVGVRVATTGTVTIDHVTLYANSDAVYVSSGAAAITGSILSNSSDDAIDVDGGSASIAHSNVWGNSTSYEGSVSAAASVIAANPLYVTPGTNLRLTSNSPSRRSASDGSDQGALPYVSDATPGTYGTLWTNTTIAAGTTMVAGDLTVAPGVTLTLAPGARLVFATSDVMGAYADVSEAELRVLGTLSVAGTSDSPVTLECAGSAGQWEGVALLPGSSASSLRGMVITEAEVALRVERTPALLDALTLSGNAIDGLSVRGDASATITSSVIASNPVGVRVATTGTTTVVGCTLYANSDHVYVSSGTATIRNAILTNGSDDAIDVDGGSASISYSNVWGNSTAYEGSVSAGAGMLATNPFYVAPGSDMRLTAGSQCIDAGTSTGAPPTDRDGTTRPLDGDGINGPAHDMGAYEYALLTVCGDSVVGAGEACDDGALNGMYGRCNASCTGPGPRCGDMAVNGPEQCDDGNASDTDACLGSCVSARCGDGVVRAGMEACDDGNAVTTDACVACAIAECGDGFVHAGVEQCDDSNTTSTDACVECRTAFCGDGVVRAGMEACDDGNSSNVDACTNACAAARCGDGFVGPGETCDDGNTVNDDACSNACRPAGCGDGIVQSGETCDDGNTVNDDACSNACQPPRCGDGIIHSGEQCDDGNTVNDDACSNACRPPRCGDAILHVGEECDDGNDVPGDACTTACRNARCGDGFTRTGVEACDDGNTSNEDGCVAECVVAECGDGYVRDGVEACDDGNTTDGDGCSAVCALASCGDGTVQAGEECDDGNASNLDACLETCFAATCGDGYVRAGVEACDDGNELDTDACLASCRRASCGDGFVHAGEEACDDANAENTDACLLTCEDASCGDGYVRDGVEECDDGNDASGDGCSAGCVDEGSGGPDGGVDPDAGTSDVDSGTNTIDAGIDAGTATGSSEGGCGCRAAGASGRGAGAWALMLALGLALVMRRRR</sequence>
<evidence type="ECO:0000256" key="1">
    <source>
        <dbReference type="ARBA" id="ARBA00022729"/>
    </source>
</evidence>
<reference evidence="7 8" key="1">
    <citation type="submission" date="2015-03" db="EMBL/GenBank/DDBJ databases">
        <title>Genome assembly of Sandaracinus amylolyticus DSM 53668.</title>
        <authorList>
            <person name="Sharma G."/>
            <person name="Subramanian S."/>
        </authorList>
    </citation>
    <scope>NUCLEOTIDE SEQUENCE [LARGE SCALE GENOMIC DNA]</scope>
    <source>
        <strain evidence="7 8">DSM 53668</strain>
    </source>
</reference>
<evidence type="ECO:0000259" key="6">
    <source>
        <dbReference type="Pfam" id="PF13229"/>
    </source>
</evidence>
<feature type="domain" description="Right handed beta helix" evidence="6">
    <location>
        <begin position="409"/>
        <end position="525"/>
    </location>
</feature>
<dbReference type="EMBL" id="CP011125">
    <property type="protein sequence ID" value="AKF09344.1"/>
    <property type="molecule type" value="Genomic_DNA"/>
</dbReference>